<dbReference type="AlphaFoldDB" id="A0A087TGV2"/>
<dbReference type="InterPro" id="IPR027817">
    <property type="entry name" value="Costars_dom"/>
</dbReference>
<accession>A0A087TGV2</accession>
<evidence type="ECO:0000259" key="2">
    <source>
        <dbReference type="SMART" id="SM01283"/>
    </source>
</evidence>
<dbReference type="GO" id="GO:0030017">
    <property type="term" value="C:sarcomere"/>
    <property type="evidence" value="ECO:0007669"/>
    <property type="project" value="TreeGrafter"/>
</dbReference>
<proteinExistence type="predicted"/>
<dbReference type="Proteomes" id="UP000054359">
    <property type="component" value="Unassembled WGS sequence"/>
</dbReference>
<dbReference type="OrthoDB" id="9871914at2759"/>
<feature type="non-terminal residue" evidence="3">
    <location>
        <position position="167"/>
    </location>
</feature>
<name>A0A087TGV2_STEMI</name>
<feature type="region of interest" description="Disordered" evidence="1">
    <location>
        <begin position="28"/>
        <end position="69"/>
    </location>
</feature>
<feature type="domain" description="Costars" evidence="2">
    <location>
        <begin position="79"/>
        <end position="155"/>
    </location>
</feature>
<protein>
    <submittedName>
        <fullName evidence="3">Actin-binding Rho-activating protein</fullName>
    </submittedName>
</protein>
<dbReference type="Gene3D" id="1.10.10.1540">
    <property type="entry name" value="Costar domain"/>
    <property type="match status" value="1"/>
</dbReference>
<evidence type="ECO:0000256" key="1">
    <source>
        <dbReference type="SAM" id="MobiDB-lite"/>
    </source>
</evidence>
<dbReference type="GO" id="GO:0035025">
    <property type="term" value="P:positive regulation of Rho protein signal transduction"/>
    <property type="evidence" value="ECO:0007669"/>
    <property type="project" value="InterPro"/>
</dbReference>
<reference evidence="3 4" key="1">
    <citation type="submission" date="2013-11" db="EMBL/GenBank/DDBJ databases">
        <title>Genome sequencing of Stegodyphus mimosarum.</title>
        <authorList>
            <person name="Bechsgaard J."/>
        </authorList>
    </citation>
    <scope>NUCLEOTIDE SEQUENCE [LARGE SCALE GENOMIC DNA]</scope>
</reference>
<dbReference type="GO" id="GO:0003779">
    <property type="term" value="F:actin binding"/>
    <property type="evidence" value="ECO:0007669"/>
    <property type="project" value="InterPro"/>
</dbReference>
<feature type="compositionally biased region" description="Basic and acidic residues" evidence="1">
    <location>
        <begin position="50"/>
        <end position="69"/>
    </location>
</feature>
<keyword evidence="4" id="KW-1185">Reference proteome</keyword>
<evidence type="ECO:0000313" key="3">
    <source>
        <dbReference type="EMBL" id="KFM64341.1"/>
    </source>
</evidence>
<dbReference type="Pfam" id="PF14705">
    <property type="entry name" value="Costars"/>
    <property type="match status" value="1"/>
</dbReference>
<dbReference type="InterPro" id="IPR038095">
    <property type="entry name" value="Costars_sf"/>
</dbReference>
<organism evidence="3 4">
    <name type="scientific">Stegodyphus mimosarum</name>
    <name type="common">African social velvet spider</name>
    <dbReference type="NCBI Taxonomy" id="407821"/>
    <lineage>
        <taxon>Eukaryota</taxon>
        <taxon>Metazoa</taxon>
        <taxon>Ecdysozoa</taxon>
        <taxon>Arthropoda</taxon>
        <taxon>Chelicerata</taxon>
        <taxon>Arachnida</taxon>
        <taxon>Araneae</taxon>
        <taxon>Araneomorphae</taxon>
        <taxon>Entelegynae</taxon>
        <taxon>Eresoidea</taxon>
        <taxon>Eresidae</taxon>
        <taxon>Stegodyphus</taxon>
    </lineage>
</organism>
<dbReference type="PANTHER" id="PTHR22739">
    <property type="entry name" value="STRIATED MUSCLE ACTIVATOR OF RHO-DEPENDENT SIGNALING-RELATED"/>
    <property type="match status" value="1"/>
</dbReference>
<dbReference type="OMA" id="QNWMMIN"/>
<gene>
    <name evidence="3" type="ORF">X975_04321</name>
</gene>
<dbReference type="EMBL" id="KK115167">
    <property type="protein sequence ID" value="KFM64341.1"/>
    <property type="molecule type" value="Genomic_DNA"/>
</dbReference>
<evidence type="ECO:0000313" key="4">
    <source>
        <dbReference type="Proteomes" id="UP000054359"/>
    </source>
</evidence>
<dbReference type="PANTHER" id="PTHR22739:SF7">
    <property type="entry name" value="EG:152A3.3 PROTEIN-RELATED"/>
    <property type="match status" value="1"/>
</dbReference>
<dbReference type="SMART" id="SM01283">
    <property type="entry name" value="Costars"/>
    <property type="match status" value="1"/>
</dbReference>
<sequence>MESSAKGPIKIYGNDSLSSRVAAFQKKAEEHRVKQKYNPFSQSGSVGDINRPKWDKNDPRYGRPVEGSKTEQRGLAAGAHISNEVIFLCEMISEYGTPGENETTWITFGELFQIYTAISNKVVGILMRARKHGLVHFEGEMLFQRRDDDVIITLLKPINEIRPPKIA</sequence>
<dbReference type="GO" id="GO:0045944">
    <property type="term" value="P:positive regulation of transcription by RNA polymerase II"/>
    <property type="evidence" value="ECO:0007669"/>
    <property type="project" value="TreeGrafter"/>
</dbReference>
<dbReference type="InterPro" id="IPR026111">
    <property type="entry name" value="Abra"/>
</dbReference>